<comment type="caution">
    <text evidence="10">The sequence shown here is derived from an EMBL/GenBank/DDBJ whole genome shotgun (WGS) entry which is preliminary data.</text>
</comment>
<keyword evidence="6" id="KW-0256">Endoplasmic reticulum</keyword>
<dbReference type="STRING" id="1798375.A2773_03420"/>
<feature type="transmembrane region" description="Helical" evidence="9">
    <location>
        <begin position="348"/>
        <end position="364"/>
    </location>
</feature>
<feature type="transmembrane region" description="Helical" evidence="9">
    <location>
        <begin position="245"/>
        <end position="264"/>
    </location>
</feature>
<protein>
    <recommendedName>
        <fullName evidence="12">Glycosyltransferase RgtA/B/C/D-like domain-containing protein</fullName>
    </recommendedName>
</protein>
<keyword evidence="4" id="KW-0808">Transferase</keyword>
<gene>
    <name evidence="10" type="ORF">A2773_03420</name>
</gene>
<reference evidence="10 11" key="1">
    <citation type="journal article" date="2016" name="Nat. Commun.">
        <title>Thousands of microbial genomes shed light on interconnected biogeochemical processes in an aquifer system.</title>
        <authorList>
            <person name="Anantharaman K."/>
            <person name="Brown C.T."/>
            <person name="Hug L.A."/>
            <person name="Sharon I."/>
            <person name="Castelle C.J."/>
            <person name="Probst A.J."/>
            <person name="Thomas B.C."/>
            <person name="Singh A."/>
            <person name="Wilkins M.J."/>
            <person name="Karaoz U."/>
            <person name="Brodie E.L."/>
            <person name="Williams K.H."/>
            <person name="Hubbard S.S."/>
            <person name="Banfield J.F."/>
        </authorList>
    </citation>
    <scope>NUCLEOTIDE SEQUENCE [LARGE SCALE GENOMIC DNA]</scope>
</reference>
<dbReference type="PANTHER" id="PTHR12989:SF10">
    <property type="entry name" value="DOL-P-GLC:GLC(2)MAN(9)GLCNAC(2)-PP-DOL ALPHA-1,2-GLUCOSYLTRANSFERASE-RELATED"/>
    <property type="match status" value="1"/>
</dbReference>
<dbReference type="InterPro" id="IPR016900">
    <property type="entry name" value="Alg10"/>
</dbReference>
<evidence type="ECO:0008006" key="12">
    <source>
        <dbReference type="Google" id="ProtNLM"/>
    </source>
</evidence>
<feature type="transmembrane region" description="Helical" evidence="9">
    <location>
        <begin position="385"/>
        <end position="405"/>
    </location>
</feature>
<evidence type="ECO:0000256" key="8">
    <source>
        <dbReference type="ARBA" id="ARBA00023136"/>
    </source>
</evidence>
<dbReference type="PANTHER" id="PTHR12989">
    <property type="entry name" value="ALPHA-1,2-GLUCOSYLTRANSFERASE ALG10"/>
    <property type="match status" value="1"/>
</dbReference>
<evidence type="ECO:0000256" key="9">
    <source>
        <dbReference type="SAM" id="Phobius"/>
    </source>
</evidence>
<dbReference type="Pfam" id="PF04922">
    <property type="entry name" value="DIE2_ALG10"/>
    <property type="match status" value="1"/>
</dbReference>
<feature type="transmembrane region" description="Helical" evidence="9">
    <location>
        <begin position="276"/>
        <end position="294"/>
    </location>
</feature>
<feature type="transmembrane region" description="Helical" evidence="9">
    <location>
        <begin position="90"/>
        <end position="110"/>
    </location>
</feature>
<dbReference type="EMBL" id="MFJE01000021">
    <property type="protein sequence ID" value="OGG14323.1"/>
    <property type="molecule type" value="Genomic_DNA"/>
</dbReference>
<evidence type="ECO:0000256" key="6">
    <source>
        <dbReference type="ARBA" id="ARBA00022824"/>
    </source>
</evidence>
<proteinExistence type="predicted"/>
<dbReference type="GO" id="GO:0106073">
    <property type="term" value="F:dolichyl pyrophosphate Glc2Man9GlcNAc2 alpha-1,2-glucosyltransferase activity"/>
    <property type="evidence" value="ECO:0007669"/>
    <property type="project" value="InterPro"/>
</dbReference>
<evidence type="ECO:0000256" key="1">
    <source>
        <dbReference type="ARBA" id="ARBA00004477"/>
    </source>
</evidence>
<evidence type="ECO:0000256" key="3">
    <source>
        <dbReference type="ARBA" id="ARBA00022676"/>
    </source>
</evidence>
<comment type="pathway">
    <text evidence="2">Protein modification; protein glycosylation.</text>
</comment>
<evidence type="ECO:0000256" key="5">
    <source>
        <dbReference type="ARBA" id="ARBA00022692"/>
    </source>
</evidence>
<feature type="transmembrane region" description="Helical" evidence="9">
    <location>
        <begin position="12"/>
        <end position="30"/>
    </location>
</feature>
<evidence type="ECO:0000256" key="2">
    <source>
        <dbReference type="ARBA" id="ARBA00004922"/>
    </source>
</evidence>
<keyword evidence="3" id="KW-0328">Glycosyltransferase</keyword>
<organism evidence="10 11">
    <name type="scientific">Candidatus Gottesmanbacteria bacterium RIFCSPHIGHO2_01_FULL_39_10</name>
    <dbReference type="NCBI Taxonomy" id="1798375"/>
    <lineage>
        <taxon>Bacteria</taxon>
        <taxon>Candidatus Gottesmaniibacteriota</taxon>
    </lineage>
</organism>
<keyword evidence="5 9" id="KW-0812">Transmembrane</keyword>
<accession>A0A1F5ZPL3</accession>
<comment type="subcellular location">
    <subcellularLocation>
        <location evidence="1">Endoplasmic reticulum membrane</location>
        <topology evidence="1">Multi-pass membrane protein</topology>
    </subcellularLocation>
</comment>
<dbReference type="Proteomes" id="UP000177383">
    <property type="component" value="Unassembled WGS sequence"/>
</dbReference>
<feature type="transmembrane region" description="Helical" evidence="9">
    <location>
        <begin position="210"/>
        <end position="225"/>
    </location>
</feature>
<feature type="transmembrane region" description="Helical" evidence="9">
    <location>
        <begin position="160"/>
        <end position="190"/>
    </location>
</feature>
<feature type="transmembrane region" description="Helical" evidence="9">
    <location>
        <begin position="323"/>
        <end position="342"/>
    </location>
</feature>
<dbReference type="AlphaFoldDB" id="A0A1F5ZPL3"/>
<evidence type="ECO:0000313" key="10">
    <source>
        <dbReference type="EMBL" id="OGG14323.1"/>
    </source>
</evidence>
<dbReference type="GO" id="GO:0006488">
    <property type="term" value="P:dolichol-linked oligosaccharide biosynthetic process"/>
    <property type="evidence" value="ECO:0007669"/>
    <property type="project" value="InterPro"/>
</dbReference>
<sequence length="412" mass="49025">MRSIKSIIGKGDLFILSAIIATHLLFFFLIRDHGMMMDEHYHYRQIVRFIGGDFTPDPELPMIPGYHYVISGIGKIFNLLEHSYYGAVSYFRFISLIISLGIIPVFYLVARIKDEKSAIIRTLQFSFFPLVSPFFFLIYTDLPSLLLMLGAFYLMLKKRMFWGVILASFNIYLRQNNIIWLMFFYVYFYVRENGYKWDTEKVKRYVISKYYFLLGPMLFAIYMLMNKRLSMGKVTHVNFTLVHPSNIYLILFTLFILFWPVILGRSGEILQMIRRNFKYAIVPAVLFPFFALTFSNTHPFNQGPFFIHNFAAVYFTQDLVHKLLLYTMVFLAVVFLLVGRLLKREDYILYPAALLFLLPLWFIEQRYYIVPFTFYILFRKKEESIIEYSLVLFFLAASVFIYLGIFNWKFFP</sequence>
<evidence type="ECO:0000256" key="4">
    <source>
        <dbReference type="ARBA" id="ARBA00022679"/>
    </source>
</evidence>
<evidence type="ECO:0000256" key="7">
    <source>
        <dbReference type="ARBA" id="ARBA00022989"/>
    </source>
</evidence>
<keyword evidence="7 9" id="KW-1133">Transmembrane helix</keyword>
<evidence type="ECO:0000313" key="11">
    <source>
        <dbReference type="Proteomes" id="UP000177383"/>
    </source>
</evidence>
<keyword evidence="8 9" id="KW-0472">Membrane</keyword>
<name>A0A1F5ZPL3_9BACT</name>